<evidence type="ECO:0000259" key="1">
    <source>
        <dbReference type="Pfam" id="PF08768"/>
    </source>
</evidence>
<dbReference type="Proteomes" id="UP000605970">
    <property type="component" value="Unassembled WGS sequence"/>
</dbReference>
<feature type="domain" description="THAP4-like heme-binding" evidence="1">
    <location>
        <begin position="39"/>
        <end position="186"/>
    </location>
</feature>
<dbReference type="Gene3D" id="2.40.128.20">
    <property type="match status" value="1"/>
</dbReference>
<dbReference type="EMBL" id="JABEBT010000039">
    <property type="protein sequence ID" value="KAF7635676.1"/>
    <property type="molecule type" value="Genomic_DNA"/>
</dbReference>
<evidence type="ECO:0000313" key="3">
    <source>
        <dbReference type="Proteomes" id="UP000605970"/>
    </source>
</evidence>
<reference evidence="2" key="1">
    <citation type="journal article" date="2020" name="Ecol. Evol.">
        <title>Genome structure and content of the rice root-knot nematode (Meloidogyne graminicola).</title>
        <authorList>
            <person name="Phan N.T."/>
            <person name="Danchin E.G.J."/>
            <person name="Klopp C."/>
            <person name="Perfus-Barbeoch L."/>
            <person name="Kozlowski D.K."/>
            <person name="Koutsovoulos G.D."/>
            <person name="Lopez-Roques C."/>
            <person name="Bouchez O."/>
            <person name="Zahm M."/>
            <person name="Besnard G."/>
            <person name="Bellafiore S."/>
        </authorList>
    </citation>
    <scope>NUCLEOTIDE SEQUENCE</scope>
    <source>
        <strain evidence="2">VN-18</strain>
    </source>
</reference>
<organism evidence="2 3">
    <name type="scientific">Meloidogyne graminicola</name>
    <dbReference type="NCBI Taxonomy" id="189291"/>
    <lineage>
        <taxon>Eukaryota</taxon>
        <taxon>Metazoa</taxon>
        <taxon>Ecdysozoa</taxon>
        <taxon>Nematoda</taxon>
        <taxon>Chromadorea</taxon>
        <taxon>Rhabditida</taxon>
        <taxon>Tylenchina</taxon>
        <taxon>Tylenchomorpha</taxon>
        <taxon>Tylenchoidea</taxon>
        <taxon>Meloidogynidae</taxon>
        <taxon>Meloidogyninae</taxon>
        <taxon>Meloidogyne</taxon>
    </lineage>
</organism>
<dbReference type="AlphaFoldDB" id="A0A8S9ZQX5"/>
<dbReference type="SUPFAM" id="SSF50814">
    <property type="entry name" value="Lipocalins"/>
    <property type="match status" value="1"/>
</dbReference>
<keyword evidence="3" id="KW-1185">Reference proteome</keyword>
<protein>
    <recommendedName>
        <fullName evidence="1">THAP4-like heme-binding domain-containing protein</fullName>
    </recommendedName>
</protein>
<accession>A0A8S9ZQX5</accession>
<comment type="caution">
    <text evidence="2">The sequence shown here is derived from an EMBL/GenBank/DDBJ whole genome shotgun (WGS) entry which is preliminary data.</text>
</comment>
<dbReference type="Pfam" id="PF08768">
    <property type="entry name" value="THAP4_heme-bd"/>
    <property type="match status" value="1"/>
</dbReference>
<proteinExistence type="predicted"/>
<name>A0A8S9ZQX5_9BILA</name>
<dbReference type="InterPro" id="IPR012674">
    <property type="entry name" value="Calycin"/>
</dbReference>
<sequence>MNIQLIFSLFSLTLLLILPYIVFCRVEDRYDLSLLPWDLRPVQEFIGLWQKERHTGFFRDLPPPDLIDFAINPIPKFGARTINFTHTYFDAEKKVIRSDYGFMPVKNATQRDPRVHVAYLTTSSEGWSMMEQGFFKDGKLIFHLKQFLRRSFGVGSKGSDLDIREFERQFELKDFHSMELKIRAETSVQTESYIAYYRKILF</sequence>
<dbReference type="InterPro" id="IPR014878">
    <property type="entry name" value="THAP4-like_heme-bd"/>
</dbReference>
<gene>
    <name evidence="2" type="ORF">Mgra_00004918</name>
</gene>
<dbReference type="OrthoDB" id="5861491at2759"/>
<evidence type="ECO:0000313" key="2">
    <source>
        <dbReference type="EMBL" id="KAF7635676.1"/>
    </source>
</evidence>